<dbReference type="OrthoDB" id="329806at2"/>
<evidence type="ECO:0000313" key="4">
    <source>
        <dbReference type="EMBL" id="SFE76261.1"/>
    </source>
</evidence>
<dbReference type="InterPro" id="IPR010099">
    <property type="entry name" value="SDR39U1"/>
</dbReference>
<dbReference type="Pfam" id="PF08338">
    <property type="entry name" value="DUF1731"/>
    <property type="match status" value="1"/>
</dbReference>
<dbReference type="Pfam" id="PF01370">
    <property type="entry name" value="Epimerase"/>
    <property type="match status" value="1"/>
</dbReference>
<dbReference type="Gene3D" id="3.40.50.720">
    <property type="entry name" value="NAD(P)-binding Rossmann-like Domain"/>
    <property type="match status" value="1"/>
</dbReference>
<evidence type="ECO:0000256" key="1">
    <source>
        <dbReference type="ARBA" id="ARBA00009353"/>
    </source>
</evidence>
<dbReference type="SUPFAM" id="SSF51735">
    <property type="entry name" value="NAD(P)-binding Rossmann-fold domains"/>
    <property type="match status" value="1"/>
</dbReference>
<evidence type="ECO:0000259" key="3">
    <source>
        <dbReference type="Pfam" id="PF08338"/>
    </source>
</evidence>
<evidence type="ECO:0000259" key="2">
    <source>
        <dbReference type="Pfam" id="PF01370"/>
    </source>
</evidence>
<dbReference type="InterPro" id="IPR001509">
    <property type="entry name" value="Epimerase_deHydtase"/>
</dbReference>
<dbReference type="FunCoup" id="A0A1I2D718">
    <property type="interactions" value="301"/>
</dbReference>
<dbReference type="STRING" id="385682.SAMN05444380_11811"/>
<keyword evidence="5" id="KW-1185">Reference proteome</keyword>
<gene>
    <name evidence="4" type="ORF">SAMN05444380_11811</name>
</gene>
<dbReference type="eggNOG" id="COG1090">
    <property type="taxonomic scope" value="Bacteria"/>
</dbReference>
<dbReference type="Proteomes" id="UP000181976">
    <property type="component" value="Unassembled WGS sequence"/>
</dbReference>
<name>A0A1I2D718_9BACT</name>
<dbReference type="RefSeq" id="WP_010526128.1">
    <property type="nucleotide sequence ID" value="NZ_AFSL01000003.1"/>
</dbReference>
<dbReference type="AlphaFoldDB" id="A0A1I2D718"/>
<organism evidence="4 5">
    <name type="scientific">Thermophagus xiamenensis</name>
    <dbReference type="NCBI Taxonomy" id="385682"/>
    <lineage>
        <taxon>Bacteria</taxon>
        <taxon>Pseudomonadati</taxon>
        <taxon>Bacteroidota</taxon>
        <taxon>Bacteroidia</taxon>
        <taxon>Marinilabiliales</taxon>
        <taxon>Marinilabiliaceae</taxon>
        <taxon>Thermophagus</taxon>
    </lineage>
</organism>
<proteinExistence type="inferred from homology"/>
<dbReference type="EMBL" id="FONA01000018">
    <property type="protein sequence ID" value="SFE76261.1"/>
    <property type="molecule type" value="Genomic_DNA"/>
</dbReference>
<sequence length="285" mass="31638">MKIAISGITGLIGSSLSEHFKRQGHEVVGLYRRDFEKGESHLAQKLQECRVVVNLAGAPILKRWSVAWKENIYTSRVNTTSKIIGAFNKMRICPHTFVSASAVGIYDTQNVHDEYSTSYSEGFLGKVCKDWEEEALKATRLGIRVCLTRYGVVLSNKGGALKKMILPFKLGLGGKIGNGLQPMPFIHIEDAVSAVEWLLMNEQQEGIFNMVAPQIISNKDFTKALSGILHRPALMTVPAWVLRMVYGEGVEVLTEGQKVVCRRLQEGGFQFSYADIKSALMDLIS</sequence>
<feature type="domain" description="DUF1731" evidence="3">
    <location>
        <begin position="237"/>
        <end position="283"/>
    </location>
</feature>
<comment type="similarity">
    <text evidence="1">Belongs to the NAD(P)-dependent epimerase/dehydratase family. SDR39U1 subfamily.</text>
</comment>
<dbReference type="InParanoid" id="A0A1I2D718"/>
<dbReference type="PANTHER" id="PTHR11092:SF0">
    <property type="entry name" value="EPIMERASE FAMILY PROTEIN SDR39U1"/>
    <property type="match status" value="1"/>
</dbReference>
<evidence type="ECO:0008006" key="6">
    <source>
        <dbReference type="Google" id="ProtNLM"/>
    </source>
</evidence>
<dbReference type="InterPro" id="IPR013549">
    <property type="entry name" value="DUF1731"/>
</dbReference>
<feature type="domain" description="NAD-dependent epimerase/dehydratase" evidence="2">
    <location>
        <begin position="3"/>
        <end position="209"/>
    </location>
</feature>
<evidence type="ECO:0000313" key="5">
    <source>
        <dbReference type="Proteomes" id="UP000181976"/>
    </source>
</evidence>
<dbReference type="NCBIfam" id="TIGR01777">
    <property type="entry name" value="yfcH"/>
    <property type="match status" value="1"/>
</dbReference>
<dbReference type="PANTHER" id="PTHR11092">
    <property type="entry name" value="SUGAR NUCLEOTIDE EPIMERASE RELATED"/>
    <property type="match status" value="1"/>
</dbReference>
<accession>A0A1I2D718</accession>
<reference evidence="4 5" key="1">
    <citation type="submission" date="2016-10" db="EMBL/GenBank/DDBJ databases">
        <authorList>
            <person name="de Groot N.N."/>
        </authorList>
    </citation>
    <scope>NUCLEOTIDE SEQUENCE [LARGE SCALE GENOMIC DNA]</scope>
    <source>
        <strain evidence="4 5">DSM 19012</strain>
    </source>
</reference>
<dbReference type="InterPro" id="IPR036291">
    <property type="entry name" value="NAD(P)-bd_dom_sf"/>
</dbReference>
<protein>
    <recommendedName>
        <fullName evidence="6">TIGR01777 family protein</fullName>
    </recommendedName>
</protein>